<evidence type="ECO:0000313" key="1">
    <source>
        <dbReference type="EMBL" id="PCS15232.1"/>
    </source>
</evidence>
<gene>
    <name evidence="1" type="ORF">RU92_GL001693</name>
</gene>
<dbReference type="InterPro" id="IPR014948">
    <property type="entry name" value="BrxA"/>
</dbReference>
<dbReference type="EMBL" id="JXKC01000026">
    <property type="protein sequence ID" value="PCS15232.1"/>
    <property type="molecule type" value="Genomic_DNA"/>
</dbReference>
<protein>
    <recommendedName>
        <fullName evidence="3">DUF1819 family protein</fullName>
    </recommendedName>
</protein>
<evidence type="ECO:0008006" key="3">
    <source>
        <dbReference type="Google" id="ProtNLM"/>
    </source>
</evidence>
<comment type="caution">
    <text evidence="1">The sequence shown here is derived from an EMBL/GenBank/DDBJ whole genome shotgun (WGS) entry which is preliminary data.</text>
</comment>
<proteinExistence type="predicted"/>
<reference evidence="1 2" key="1">
    <citation type="submission" date="2014-12" db="EMBL/GenBank/DDBJ databases">
        <title>Draft genome sequences of 10 type strains of Lactococcus.</title>
        <authorList>
            <person name="Sun Z."/>
            <person name="Zhong Z."/>
            <person name="Liu W."/>
            <person name="Zhang W."/>
            <person name="Zhang H."/>
        </authorList>
    </citation>
    <scope>NUCLEOTIDE SEQUENCE [LARGE SCALE GENOMIC DNA]</scope>
    <source>
        <strain evidence="1 2">DSM 21502</strain>
    </source>
</reference>
<dbReference type="AlphaFoldDB" id="A0A2A5SNG1"/>
<accession>A0A2A5SNG1</accession>
<dbReference type="Proteomes" id="UP000218711">
    <property type="component" value="Unassembled WGS sequence"/>
</dbReference>
<evidence type="ECO:0000313" key="2">
    <source>
        <dbReference type="Proteomes" id="UP000218711"/>
    </source>
</evidence>
<dbReference type="InterPro" id="IPR023137">
    <property type="entry name" value="BrxA_sf"/>
</dbReference>
<dbReference type="Gene3D" id="1.10.3540.10">
    <property type="entry name" value="uncharacterized protein from magnetospirillum magneticum domain"/>
    <property type="match status" value="1"/>
</dbReference>
<sequence length="200" mass="22965">MSKKNYSAGIVSQGFWFYEMKQYLELVNVGKSDQEIKQLSEENNIFAAVSASRANEIFNASRRRVKVLGSEMQTLFPKLNIDNQKLVALIAVLLLNDLFLEFMIEVFQLKIVKGELQLSPTDYKSFFAEKQRTNGTVAGWKPYTYSRLSSAYKNYLLESGLIRENGSWDTITPKVLDVRLREWLKSINRLDIEKAITGGF</sequence>
<organism evidence="1 2">
    <name type="scientific">Lactococcus cremoris subsp. tructae</name>
    <dbReference type="NCBI Taxonomy" id="542833"/>
    <lineage>
        <taxon>Bacteria</taxon>
        <taxon>Bacillati</taxon>
        <taxon>Bacillota</taxon>
        <taxon>Bacilli</taxon>
        <taxon>Lactobacillales</taxon>
        <taxon>Streptococcaceae</taxon>
        <taxon>Lactococcus</taxon>
    </lineage>
</organism>
<dbReference type="Pfam" id="PF08849">
    <property type="entry name" value="BrxA"/>
    <property type="match status" value="1"/>
</dbReference>
<dbReference type="RefSeq" id="WP_096816711.1">
    <property type="nucleotide sequence ID" value="NZ_JXKC01000026.1"/>
</dbReference>
<name>A0A2A5SNG1_LACLC</name>